<feature type="region of interest" description="Disordered" evidence="8">
    <location>
        <begin position="310"/>
        <end position="332"/>
    </location>
</feature>
<dbReference type="Proteomes" id="UP001620626">
    <property type="component" value="Unassembled WGS sequence"/>
</dbReference>
<evidence type="ECO:0000256" key="1">
    <source>
        <dbReference type="ARBA" id="ARBA00004123"/>
    </source>
</evidence>
<keyword evidence="3" id="KW-0507">mRNA processing</keyword>
<dbReference type="PANTHER" id="PTHR16196:SF0">
    <property type="entry name" value="PRE-MRNA-SPLICING FACTOR CWC25 HOMOLOG"/>
    <property type="match status" value="1"/>
</dbReference>
<feature type="compositionally biased region" description="Basic residues" evidence="8">
    <location>
        <begin position="216"/>
        <end position="235"/>
    </location>
</feature>
<dbReference type="InterPro" id="IPR022209">
    <property type="entry name" value="CWC25"/>
</dbReference>
<feature type="compositionally biased region" description="Basic and acidic residues" evidence="8">
    <location>
        <begin position="236"/>
        <end position="252"/>
    </location>
</feature>
<dbReference type="InterPro" id="IPR051376">
    <property type="entry name" value="CWC25_splicing_factor"/>
</dbReference>
<dbReference type="GO" id="GO:0006397">
    <property type="term" value="P:mRNA processing"/>
    <property type="evidence" value="ECO:0007669"/>
    <property type="project" value="UniProtKB-KW"/>
</dbReference>
<dbReference type="Pfam" id="PF12542">
    <property type="entry name" value="CWC25"/>
    <property type="match status" value="1"/>
</dbReference>
<feature type="compositionally biased region" description="Low complexity" evidence="8">
    <location>
        <begin position="157"/>
        <end position="170"/>
    </location>
</feature>
<organism evidence="9 10">
    <name type="scientific">Heterodera trifolii</name>
    <dbReference type="NCBI Taxonomy" id="157864"/>
    <lineage>
        <taxon>Eukaryota</taxon>
        <taxon>Metazoa</taxon>
        <taxon>Ecdysozoa</taxon>
        <taxon>Nematoda</taxon>
        <taxon>Chromadorea</taxon>
        <taxon>Rhabditida</taxon>
        <taxon>Tylenchina</taxon>
        <taxon>Tylenchomorpha</taxon>
        <taxon>Tylenchoidea</taxon>
        <taxon>Heteroderidae</taxon>
        <taxon>Heteroderinae</taxon>
        <taxon>Heterodera</taxon>
    </lineage>
</organism>
<comment type="caution">
    <text evidence="9">The sequence shown here is derived from an EMBL/GenBank/DDBJ whole genome shotgun (WGS) entry which is preliminary data.</text>
</comment>
<evidence type="ECO:0000256" key="3">
    <source>
        <dbReference type="ARBA" id="ARBA00022664"/>
    </source>
</evidence>
<feature type="compositionally biased region" description="Basic residues" evidence="8">
    <location>
        <begin position="140"/>
        <end position="156"/>
    </location>
</feature>
<keyword evidence="7" id="KW-0539">Nucleus</keyword>
<keyword evidence="5" id="KW-0175">Coiled coil</keyword>
<gene>
    <name evidence="9" type="ORF">niasHT_001918</name>
</gene>
<evidence type="ECO:0000256" key="5">
    <source>
        <dbReference type="ARBA" id="ARBA00023054"/>
    </source>
</evidence>
<keyword evidence="10" id="KW-1185">Reference proteome</keyword>
<dbReference type="PANTHER" id="PTHR16196">
    <property type="entry name" value="CELL CYCLE CONTROL PROTEIN CWF25"/>
    <property type="match status" value="1"/>
</dbReference>
<comment type="similarity">
    <text evidence="2">Belongs to the CWC25 family.</text>
</comment>
<comment type="subcellular location">
    <subcellularLocation>
        <location evidence="1">Nucleus</location>
    </subcellularLocation>
</comment>
<evidence type="ECO:0000313" key="10">
    <source>
        <dbReference type="Proteomes" id="UP001620626"/>
    </source>
</evidence>
<accession>A0ABD2LSN1</accession>
<keyword evidence="4" id="KW-0747">Spliceosome</keyword>
<name>A0ABD2LSN1_9BILA</name>
<feature type="region of interest" description="Disordered" evidence="8">
    <location>
        <begin position="136"/>
        <end position="277"/>
    </location>
</feature>
<dbReference type="GO" id="GO:0005681">
    <property type="term" value="C:spliceosomal complex"/>
    <property type="evidence" value="ECO:0007669"/>
    <property type="project" value="UniProtKB-KW"/>
</dbReference>
<feature type="compositionally biased region" description="Basic and acidic residues" evidence="8">
    <location>
        <begin position="171"/>
        <end position="180"/>
    </location>
</feature>
<feature type="compositionally biased region" description="Low complexity" evidence="8">
    <location>
        <begin position="69"/>
        <end position="82"/>
    </location>
</feature>
<evidence type="ECO:0000313" key="9">
    <source>
        <dbReference type="EMBL" id="KAL3118144.1"/>
    </source>
</evidence>
<proteinExistence type="inferred from homology"/>
<evidence type="ECO:0000256" key="4">
    <source>
        <dbReference type="ARBA" id="ARBA00022728"/>
    </source>
</evidence>
<sequence>MADETESSPKDGGKNMQWMYEGAKSVVNREDYLLGKKIDKNFEMFSDVVVHDQEEEKRDAFFQQSLLKPSTSAHTAAPSAARSQHKVSALDTRVVRTEDPLVALKFQEEQRRRQLLENPLLKLKAQRVLRKAFEKELKKAVKKKSSSSKKKKRKRSSSPSSSSSSSSTSSPERRKEEEHQKRRHHHHHRRSEGRKSGDSEREGRPKRSSRSSSRTERHRRRRSSAGSSRRRRSRDRSRETTRDRNRDGESRARKNGSVSSMMAPPTATQPKVMPSKKLTAEELEERRRAMLTNASWRDEMRERNVRDAADKLRKEQDEMANHRGGAGFMRPMMNTATEDASIEKRLQSNRMNIQRQHDHMDKSFVRK</sequence>
<protein>
    <recommendedName>
        <fullName evidence="11">Pre-mRNA-splicing factor CWC25</fullName>
    </recommendedName>
</protein>
<evidence type="ECO:0000256" key="7">
    <source>
        <dbReference type="ARBA" id="ARBA00023242"/>
    </source>
</evidence>
<feature type="compositionally biased region" description="Basic residues" evidence="8">
    <location>
        <begin position="181"/>
        <end position="192"/>
    </location>
</feature>
<reference evidence="9 10" key="1">
    <citation type="submission" date="2024-10" db="EMBL/GenBank/DDBJ databases">
        <authorList>
            <person name="Kim D."/>
        </authorList>
    </citation>
    <scope>NUCLEOTIDE SEQUENCE [LARGE SCALE GENOMIC DNA]</scope>
    <source>
        <strain evidence="9">BH-2024</strain>
    </source>
</reference>
<dbReference type="EMBL" id="JBICBT010000293">
    <property type="protein sequence ID" value="KAL3118144.1"/>
    <property type="molecule type" value="Genomic_DNA"/>
</dbReference>
<feature type="region of interest" description="Disordered" evidence="8">
    <location>
        <begin position="68"/>
        <end position="91"/>
    </location>
</feature>
<feature type="compositionally biased region" description="Basic and acidic residues" evidence="8">
    <location>
        <begin position="310"/>
        <end position="321"/>
    </location>
</feature>
<evidence type="ECO:0000256" key="2">
    <source>
        <dbReference type="ARBA" id="ARBA00006695"/>
    </source>
</evidence>
<keyword evidence="6" id="KW-0508">mRNA splicing</keyword>
<feature type="compositionally biased region" description="Basic and acidic residues" evidence="8">
    <location>
        <begin position="193"/>
        <end position="205"/>
    </location>
</feature>
<evidence type="ECO:0000256" key="6">
    <source>
        <dbReference type="ARBA" id="ARBA00023187"/>
    </source>
</evidence>
<dbReference type="GO" id="GO:0008380">
    <property type="term" value="P:RNA splicing"/>
    <property type="evidence" value="ECO:0007669"/>
    <property type="project" value="UniProtKB-KW"/>
</dbReference>
<dbReference type="AlphaFoldDB" id="A0ABD2LSN1"/>
<evidence type="ECO:0000256" key="8">
    <source>
        <dbReference type="SAM" id="MobiDB-lite"/>
    </source>
</evidence>
<evidence type="ECO:0008006" key="11">
    <source>
        <dbReference type="Google" id="ProtNLM"/>
    </source>
</evidence>